<dbReference type="Proteomes" id="UP000235145">
    <property type="component" value="Unassembled WGS sequence"/>
</dbReference>
<evidence type="ECO:0000313" key="3">
    <source>
        <dbReference type="Proteomes" id="UP000235145"/>
    </source>
</evidence>
<proteinExistence type="predicted"/>
<keyword evidence="1" id="KW-0732">Signal</keyword>
<reference evidence="2 3" key="1">
    <citation type="journal article" date="2017" name="Nat. Commun.">
        <title>Genome assembly with in vitro proximity ligation data and whole-genome triplication in lettuce.</title>
        <authorList>
            <person name="Reyes-Chin-Wo S."/>
            <person name="Wang Z."/>
            <person name="Yang X."/>
            <person name="Kozik A."/>
            <person name="Arikit S."/>
            <person name="Song C."/>
            <person name="Xia L."/>
            <person name="Froenicke L."/>
            <person name="Lavelle D.O."/>
            <person name="Truco M.J."/>
            <person name="Xia R."/>
            <person name="Zhu S."/>
            <person name="Xu C."/>
            <person name="Xu H."/>
            <person name="Xu X."/>
            <person name="Cox K."/>
            <person name="Korf I."/>
            <person name="Meyers B.C."/>
            <person name="Michelmore R.W."/>
        </authorList>
    </citation>
    <scope>NUCLEOTIDE SEQUENCE [LARGE SCALE GENOMIC DNA]</scope>
    <source>
        <strain evidence="3">cv. Salinas</strain>
        <tissue evidence="2">Seedlings</tissue>
    </source>
</reference>
<evidence type="ECO:0000313" key="2">
    <source>
        <dbReference type="EMBL" id="KAJ0205802.1"/>
    </source>
</evidence>
<feature type="signal peptide" evidence="1">
    <location>
        <begin position="1"/>
        <end position="26"/>
    </location>
</feature>
<evidence type="ECO:0000256" key="1">
    <source>
        <dbReference type="SAM" id="SignalP"/>
    </source>
</evidence>
<comment type="caution">
    <text evidence="2">The sequence shown here is derived from an EMBL/GenBank/DDBJ whole genome shotgun (WGS) entry which is preliminary data.</text>
</comment>
<organism evidence="2 3">
    <name type="scientific">Lactuca sativa</name>
    <name type="common">Garden lettuce</name>
    <dbReference type="NCBI Taxonomy" id="4236"/>
    <lineage>
        <taxon>Eukaryota</taxon>
        <taxon>Viridiplantae</taxon>
        <taxon>Streptophyta</taxon>
        <taxon>Embryophyta</taxon>
        <taxon>Tracheophyta</taxon>
        <taxon>Spermatophyta</taxon>
        <taxon>Magnoliopsida</taxon>
        <taxon>eudicotyledons</taxon>
        <taxon>Gunneridae</taxon>
        <taxon>Pentapetalae</taxon>
        <taxon>asterids</taxon>
        <taxon>campanulids</taxon>
        <taxon>Asterales</taxon>
        <taxon>Asteraceae</taxon>
        <taxon>Cichorioideae</taxon>
        <taxon>Cichorieae</taxon>
        <taxon>Lactucinae</taxon>
        <taxon>Lactuca</taxon>
    </lineage>
</organism>
<keyword evidence="3" id="KW-1185">Reference proteome</keyword>
<accession>A0A9R1XF65</accession>
<protein>
    <submittedName>
        <fullName evidence="2">Uncharacterized protein</fullName>
    </submittedName>
</protein>
<sequence>MRRWYRYLSHFSLTTTLQVCFKAATAANSTSNEDLGGSHSQFNETNVYITGQQVSIVIVSEYFITSGRCLKTFSTYSVWYVESGSLTESLWDTSTVSYPYPNNGMFVREYTIKLLGASFPNIPASESVISQSYSASFASYENLEMPSKKLLSSLMNKASILYDDVDAASKQDVSGIPILWPEGIISHGLLAFSTSPFSSQRETWWGKESYFSTCSRQIGRIFVRVQVLVEKDRNLDLRHALEVVASMKSLKIDVVTIREAVGKVLPELNGKLTGMDFRILLSHMLKISNGYVYDVERLDEEIEATVMPEDYRQKKVLYYEFLEFGILKRLKLEASKHEESSYLRILLDSRDASRF</sequence>
<dbReference type="AlphaFoldDB" id="A0A9R1XF65"/>
<name>A0A9R1XF65_LACSA</name>
<dbReference type="EMBL" id="NBSK02000005">
    <property type="protein sequence ID" value="KAJ0205802.1"/>
    <property type="molecule type" value="Genomic_DNA"/>
</dbReference>
<gene>
    <name evidence="2" type="ORF">LSAT_V11C500271880</name>
</gene>
<feature type="chain" id="PRO_5040401594" evidence="1">
    <location>
        <begin position="27"/>
        <end position="355"/>
    </location>
</feature>